<dbReference type="KEGG" id="acz:Acaty_c0442"/>
<evidence type="ECO:0000256" key="7">
    <source>
        <dbReference type="ARBA" id="ARBA00022490"/>
    </source>
</evidence>
<evidence type="ECO:0000256" key="1">
    <source>
        <dbReference type="ARBA" id="ARBA00001206"/>
    </source>
</evidence>
<dbReference type="GO" id="GO:0005737">
    <property type="term" value="C:cytoplasm"/>
    <property type="evidence" value="ECO:0007669"/>
    <property type="project" value="UniProtKB-SubCell"/>
</dbReference>
<gene>
    <name evidence="16" type="primary">coaX</name>
    <name evidence="17" type="ORF">Acaty_c0442</name>
</gene>
<dbReference type="CDD" id="cd24015">
    <property type="entry name" value="ASKHA_NBD_PanK-III"/>
    <property type="match status" value="1"/>
</dbReference>
<dbReference type="NCBIfam" id="TIGR00671">
    <property type="entry name" value="baf"/>
    <property type="match status" value="1"/>
</dbReference>
<comment type="cofactor">
    <cofactor evidence="2">
        <name>K(+)</name>
        <dbReference type="ChEBI" id="CHEBI:29103"/>
    </cofactor>
</comment>
<dbReference type="InterPro" id="IPR043129">
    <property type="entry name" value="ATPase_NBD"/>
</dbReference>
<organism evidence="17 18">
    <name type="scientific">Acidithiobacillus caldus (strain ATCC 51756 / DSM 8584 / KU)</name>
    <dbReference type="NCBI Taxonomy" id="637389"/>
    <lineage>
        <taxon>Bacteria</taxon>
        <taxon>Pseudomonadati</taxon>
        <taxon>Pseudomonadota</taxon>
        <taxon>Acidithiobacillia</taxon>
        <taxon>Acidithiobacillales</taxon>
        <taxon>Acidithiobacillaceae</taxon>
        <taxon>Acidithiobacillus</taxon>
    </lineage>
</organism>
<dbReference type="GO" id="GO:0046872">
    <property type="term" value="F:metal ion binding"/>
    <property type="evidence" value="ECO:0007669"/>
    <property type="project" value="UniProtKB-KW"/>
</dbReference>
<dbReference type="Gene3D" id="3.30.420.40">
    <property type="match status" value="2"/>
</dbReference>
<dbReference type="SUPFAM" id="SSF53067">
    <property type="entry name" value="Actin-like ATPase domain"/>
    <property type="match status" value="2"/>
</dbReference>
<keyword evidence="7 16" id="KW-0963">Cytoplasm</keyword>
<keyword evidence="13 16" id="KW-0173">Coenzyme A biosynthesis</keyword>
<evidence type="ECO:0000256" key="16">
    <source>
        <dbReference type="HAMAP-Rule" id="MF_01274"/>
    </source>
</evidence>
<dbReference type="UniPathway" id="UPA00241">
    <property type="reaction ID" value="UER00352"/>
</dbReference>
<feature type="binding site" evidence="16">
    <location>
        <position position="175"/>
    </location>
    <ligand>
        <name>substrate</name>
    </ligand>
</feature>
<evidence type="ECO:0000256" key="2">
    <source>
        <dbReference type="ARBA" id="ARBA00001958"/>
    </source>
</evidence>
<keyword evidence="12 16" id="KW-0630">Potassium</keyword>
<dbReference type="HAMAP" id="MF_01274">
    <property type="entry name" value="Pantothen_kinase_3"/>
    <property type="match status" value="1"/>
</dbReference>
<evidence type="ECO:0000256" key="13">
    <source>
        <dbReference type="ARBA" id="ARBA00022993"/>
    </source>
</evidence>
<feature type="binding site" evidence="16">
    <location>
        <begin position="5"/>
        <end position="12"/>
    </location>
    <ligand>
        <name>ATP</name>
        <dbReference type="ChEBI" id="CHEBI:30616"/>
    </ligand>
</feature>
<comment type="cofactor">
    <cofactor evidence="16">
        <name>NH4(+)</name>
        <dbReference type="ChEBI" id="CHEBI:28938"/>
    </cofactor>
    <cofactor evidence="16">
        <name>K(+)</name>
        <dbReference type="ChEBI" id="CHEBI:29103"/>
    </cofactor>
    <text evidence="16">A monovalent cation. Ammonium or potassium.</text>
</comment>
<evidence type="ECO:0000256" key="3">
    <source>
        <dbReference type="ARBA" id="ARBA00004496"/>
    </source>
</evidence>
<dbReference type="EMBL" id="CP005986">
    <property type="protein sequence ID" value="AIA54332.1"/>
    <property type="molecule type" value="Genomic_DNA"/>
</dbReference>
<dbReference type="AlphaFoldDB" id="A0A059ZWR1"/>
<evidence type="ECO:0000256" key="10">
    <source>
        <dbReference type="ARBA" id="ARBA00022777"/>
    </source>
</evidence>
<feature type="binding site" evidence="16">
    <location>
        <position position="124"/>
    </location>
    <ligand>
        <name>ATP</name>
        <dbReference type="ChEBI" id="CHEBI:30616"/>
    </ligand>
</feature>
<evidence type="ECO:0000313" key="17">
    <source>
        <dbReference type="EMBL" id="AIA54332.1"/>
    </source>
</evidence>
<dbReference type="PANTHER" id="PTHR34265:SF1">
    <property type="entry name" value="TYPE III PANTOTHENATE KINASE"/>
    <property type="match status" value="1"/>
</dbReference>
<comment type="catalytic activity">
    <reaction evidence="1 16">
        <text>(R)-pantothenate + ATP = (R)-4'-phosphopantothenate + ADP + H(+)</text>
        <dbReference type="Rhea" id="RHEA:16373"/>
        <dbReference type="ChEBI" id="CHEBI:10986"/>
        <dbReference type="ChEBI" id="CHEBI:15378"/>
        <dbReference type="ChEBI" id="CHEBI:29032"/>
        <dbReference type="ChEBI" id="CHEBI:30616"/>
        <dbReference type="ChEBI" id="CHEBI:456216"/>
        <dbReference type="EC" id="2.7.1.33"/>
    </reaction>
</comment>
<dbReference type="GO" id="GO:0015937">
    <property type="term" value="P:coenzyme A biosynthetic process"/>
    <property type="evidence" value="ECO:0007669"/>
    <property type="project" value="UniProtKB-UniRule"/>
</dbReference>
<feature type="binding site" evidence="16">
    <location>
        <position position="121"/>
    </location>
    <ligand>
        <name>K(+)</name>
        <dbReference type="ChEBI" id="CHEBI:29103"/>
    </ligand>
</feature>
<dbReference type="InterPro" id="IPR004619">
    <property type="entry name" value="Type_III_PanK"/>
</dbReference>
<name>A0A059ZWR1_ACICK</name>
<evidence type="ECO:0000256" key="11">
    <source>
        <dbReference type="ARBA" id="ARBA00022840"/>
    </source>
</evidence>
<evidence type="ECO:0000256" key="9">
    <source>
        <dbReference type="ARBA" id="ARBA00022741"/>
    </source>
</evidence>
<dbReference type="HOGENOM" id="CLU_066627_2_1_6"/>
<feature type="binding site" evidence="16">
    <location>
        <begin position="98"/>
        <end position="101"/>
    </location>
    <ligand>
        <name>substrate</name>
    </ligand>
</feature>
<keyword evidence="16" id="KW-0479">Metal-binding</keyword>
<keyword evidence="8 16" id="KW-0808">Transferase</keyword>
<keyword evidence="11 16" id="KW-0067">ATP-binding</keyword>
<dbReference type="Proteomes" id="UP000005522">
    <property type="component" value="Chromosome"/>
</dbReference>
<dbReference type="PANTHER" id="PTHR34265">
    <property type="entry name" value="TYPE III PANTOTHENATE KINASE"/>
    <property type="match status" value="1"/>
</dbReference>
<dbReference type="EC" id="2.7.1.33" evidence="6 16"/>
<dbReference type="GO" id="GO:0005524">
    <property type="term" value="F:ATP binding"/>
    <property type="evidence" value="ECO:0007669"/>
    <property type="project" value="UniProtKB-UniRule"/>
</dbReference>
<keyword evidence="9 16" id="KW-0547">Nucleotide-binding</keyword>
<dbReference type="GO" id="GO:0004594">
    <property type="term" value="F:pantothenate kinase activity"/>
    <property type="evidence" value="ECO:0007669"/>
    <property type="project" value="UniProtKB-UniRule"/>
</dbReference>
<accession>A0A059ZWR1</accession>
<evidence type="ECO:0000256" key="15">
    <source>
        <dbReference type="ARBA" id="ARBA00040883"/>
    </source>
</evidence>
<comment type="similarity">
    <text evidence="14 16">Belongs to the type III pantothenate kinase family.</text>
</comment>
<evidence type="ECO:0000256" key="4">
    <source>
        <dbReference type="ARBA" id="ARBA00005225"/>
    </source>
</evidence>
<feature type="active site" description="Proton acceptor" evidence="16">
    <location>
        <position position="100"/>
    </location>
</feature>
<feature type="binding site" evidence="16">
    <location>
        <position position="91"/>
    </location>
    <ligand>
        <name>substrate</name>
    </ligand>
</feature>
<proteinExistence type="inferred from homology"/>
<comment type="subcellular location">
    <subcellularLocation>
        <location evidence="3 16">Cytoplasm</location>
    </subcellularLocation>
</comment>
<keyword evidence="10 16" id="KW-0418">Kinase</keyword>
<comment type="function">
    <text evidence="16">Catalyzes the phosphorylation of pantothenate (Pan), the first step in CoA biosynthesis.</text>
</comment>
<dbReference type="eggNOG" id="COG1521">
    <property type="taxonomic scope" value="Bacteria"/>
</dbReference>
<reference evidence="17 18" key="1">
    <citation type="journal article" date="2009" name="J. Bacteriol.">
        <title>Draft genome sequence of the extremely acidophilic bacterium Acidithiobacillus caldus ATCC 51756 reveals metabolic versatility in the genus Acidithiobacillus.</title>
        <authorList>
            <person name="Valdes J."/>
            <person name="Quatrini R."/>
            <person name="Hallberg K."/>
            <person name="Dopson M."/>
            <person name="Valenzuela P.D."/>
            <person name="Holmes D.S."/>
        </authorList>
    </citation>
    <scope>NUCLEOTIDE SEQUENCE [LARGE SCALE GENOMIC DNA]</scope>
    <source>
        <strain evidence="18">ATCC 51756 / DSM 8584 / KU</strain>
    </source>
</reference>
<dbReference type="Pfam" id="PF03309">
    <property type="entry name" value="Pan_kinase"/>
    <property type="match status" value="1"/>
</dbReference>
<evidence type="ECO:0000313" key="18">
    <source>
        <dbReference type="Proteomes" id="UP000005522"/>
    </source>
</evidence>
<sequence>MILIAVGNTHTQIAHTEDGHDFLVERRPSSADIADVRAQLPPPWPRWLAQEPVYIGGVVPEREAAWRAQFAREQLCPWDPERFHALLPNAYRPPESLGFDRRCCLLAAAYDWPGRNLLVVDAGTAITLDLLAEGRFRGGRILPGLGLSLRALAQQTARLPELVPEDRTGDFGNSTQECLLLGVTAGAAAAVDAALLDGRRRYPDLDLLLTGGDAPLLRQRLGHGEVAPQLLLRGFFLLLQ</sequence>
<protein>
    <recommendedName>
        <fullName evidence="15 16">Type III pantothenate kinase</fullName>
        <ecNumber evidence="6 16">2.7.1.33</ecNumber>
    </recommendedName>
    <alternativeName>
        <fullName evidence="16">PanK-III</fullName>
    </alternativeName>
    <alternativeName>
        <fullName evidence="16">Pantothenic acid kinase</fullName>
    </alternativeName>
</protein>
<evidence type="ECO:0000256" key="8">
    <source>
        <dbReference type="ARBA" id="ARBA00022679"/>
    </source>
</evidence>
<evidence type="ECO:0000256" key="14">
    <source>
        <dbReference type="ARBA" id="ARBA00038036"/>
    </source>
</evidence>
<evidence type="ECO:0000256" key="5">
    <source>
        <dbReference type="ARBA" id="ARBA00011738"/>
    </source>
</evidence>
<comment type="subunit">
    <text evidence="5 16">Homodimer.</text>
</comment>
<dbReference type="RefSeq" id="WP_004870537.1">
    <property type="nucleotide sequence ID" value="NZ_CP005986.1"/>
</dbReference>
<evidence type="ECO:0000256" key="6">
    <source>
        <dbReference type="ARBA" id="ARBA00012102"/>
    </source>
</evidence>
<comment type="pathway">
    <text evidence="4 16">Cofactor biosynthesis; coenzyme A biosynthesis; CoA from (R)-pantothenate: step 1/5.</text>
</comment>
<evidence type="ECO:0000256" key="12">
    <source>
        <dbReference type="ARBA" id="ARBA00022958"/>
    </source>
</evidence>